<sequence length="531" mass="58000">MNTGFCAALLIVLSTSLLAGCVSSSAPITTPETQSPLLFEVASDDLQTLQKAPGIYPSLAMLLNDPSTQQVQAIKVNASLISAHTRTLRVPVGNDKTIEFTLRRADPPAPGMSGWVGDVSTQRSQAATSSSGVDFDPFTWISLVRQGDQLVGTLHVDGQLYRLESVGAGHHVLVKVDEAKLPPETDATANLDNRVLGESVGKPAQSAHSVIRVLFFTTNERRRVTPTYRAQLAQGMQNANQAMINSRVPITFEIAGFIDPDYAEGNKTGIEQFADFRTAGRELNRQVVTARERLRADLVSLYTSYAGTGGEVAGGGYSIVGHPQVLAHEFGHHLGAGHGWGGNPGAGYNHGYAHDNPKFHTIMVTTWGAIPYFSNPMLYYDGVRMGTFEHHDVARVFNERREAVENTYPPMPVVDVQVTVFDNFNMQGDRCAFALPAGVRTTFIANVCGLAWNYKVRSVSVRNITPGKTLRVGNALAWHTYVSHYYIGDFDIRSLARDGQEVPEGMDIVPYPNDLQRKVTRIELLESRASK</sequence>
<feature type="chain" id="PRO_5046722790" evidence="1">
    <location>
        <begin position="20"/>
        <end position="531"/>
    </location>
</feature>
<reference evidence="2 3" key="1">
    <citation type="journal article" date="2020" name="Front. Microbiol.">
        <title>Toward Biorecycling: Isolation of a Soil Bacterium That Grows on a Polyurethane Oligomer and Monomer.</title>
        <authorList>
            <person name="Espinosa M.J.C."/>
            <person name="Blanco A.C."/>
            <person name="Schmidgall T."/>
            <person name="Atanasoff-Kardjalieff A.K."/>
            <person name="Kappelmeyer U."/>
            <person name="Tischler D."/>
            <person name="Pieper D.H."/>
            <person name="Heipieper H.J."/>
            <person name="Eberlein C."/>
        </authorList>
    </citation>
    <scope>NUCLEOTIDE SEQUENCE [LARGE SCALE GENOMIC DNA]</scope>
    <source>
        <strain evidence="2 3">TDA1</strain>
    </source>
</reference>
<dbReference type="RefSeq" id="WP_162525117.1">
    <property type="nucleotide sequence ID" value="NZ_CP116669.1"/>
</dbReference>
<proteinExistence type="predicted"/>
<keyword evidence="3" id="KW-1185">Reference proteome</keyword>
<evidence type="ECO:0000313" key="3">
    <source>
        <dbReference type="Proteomes" id="UP001214301"/>
    </source>
</evidence>
<evidence type="ECO:0000256" key="1">
    <source>
        <dbReference type="SAM" id="SignalP"/>
    </source>
</evidence>
<dbReference type="Proteomes" id="UP001214301">
    <property type="component" value="Chromosome"/>
</dbReference>
<organism evidence="2 3">
    <name type="scientific">Pseudomonas capeferrum</name>
    <dbReference type="NCBI Taxonomy" id="1495066"/>
    <lineage>
        <taxon>Bacteria</taxon>
        <taxon>Pseudomonadati</taxon>
        <taxon>Pseudomonadota</taxon>
        <taxon>Gammaproteobacteria</taxon>
        <taxon>Pseudomonadales</taxon>
        <taxon>Pseudomonadaceae</taxon>
        <taxon>Pseudomonas</taxon>
    </lineage>
</organism>
<accession>A0ABY7RA26</accession>
<feature type="signal peptide" evidence="1">
    <location>
        <begin position="1"/>
        <end position="19"/>
    </location>
</feature>
<dbReference type="EMBL" id="CP116669">
    <property type="protein sequence ID" value="WCI00605.1"/>
    <property type="molecule type" value="Genomic_DNA"/>
</dbReference>
<name>A0ABY7RA26_9PSED</name>
<protein>
    <submittedName>
        <fullName evidence="2">Metallopeptidase</fullName>
    </submittedName>
</protein>
<evidence type="ECO:0000313" key="2">
    <source>
        <dbReference type="EMBL" id="WCI00605.1"/>
    </source>
</evidence>
<dbReference type="SUPFAM" id="SSF55486">
    <property type="entry name" value="Metalloproteases ('zincins'), catalytic domain"/>
    <property type="match status" value="1"/>
</dbReference>
<gene>
    <name evidence="2" type="ORF">PMC74_01505</name>
</gene>
<keyword evidence="1" id="KW-0732">Signal</keyword>